<evidence type="ECO:0000256" key="1">
    <source>
        <dbReference type="SAM" id="MobiDB-lite"/>
    </source>
</evidence>
<dbReference type="AlphaFoldDB" id="A0A1S2PF99"/>
<comment type="caution">
    <text evidence="2">The sequence shown here is derived from an EMBL/GenBank/DDBJ whole genome shotgun (WGS) entry which is preliminary data.</text>
</comment>
<evidence type="ECO:0000313" key="2">
    <source>
        <dbReference type="EMBL" id="OIJ92458.1"/>
    </source>
</evidence>
<feature type="region of interest" description="Disordered" evidence="1">
    <location>
        <begin position="53"/>
        <end position="83"/>
    </location>
</feature>
<name>A0A1S2PF99_9ACTN</name>
<proteinExistence type="predicted"/>
<protein>
    <submittedName>
        <fullName evidence="2">Uncharacterized protein</fullName>
    </submittedName>
</protein>
<gene>
    <name evidence="2" type="ORF">BIV24_13585</name>
</gene>
<reference evidence="2 3" key="1">
    <citation type="submission" date="2016-10" db="EMBL/GenBank/DDBJ databases">
        <title>Genome sequence of Streptomyces sp. MUSC 93.</title>
        <authorList>
            <person name="Lee L.-H."/>
            <person name="Ser H.-L."/>
            <person name="Law J.W.-F."/>
        </authorList>
    </citation>
    <scope>NUCLEOTIDE SEQUENCE [LARGE SCALE GENOMIC DNA]</scope>
    <source>
        <strain evidence="2 3">MUSC 93</strain>
    </source>
</reference>
<keyword evidence="3" id="KW-1185">Reference proteome</keyword>
<dbReference type="EMBL" id="MLYP01000037">
    <property type="protein sequence ID" value="OIJ92458.1"/>
    <property type="molecule type" value="Genomic_DNA"/>
</dbReference>
<dbReference type="Proteomes" id="UP000179935">
    <property type="component" value="Unassembled WGS sequence"/>
</dbReference>
<evidence type="ECO:0000313" key="3">
    <source>
        <dbReference type="Proteomes" id="UP000179935"/>
    </source>
</evidence>
<sequence>MPRAGTVVVIRAYLLEGTARPVPGQGTGLRWTDQFTTVVSKVPLGAGATRPRAWGKGFGRTRGLRGAAPAVREAAPDDGFSGR</sequence>
<organism evidence="2 3">
    <name type="scientific">Streptomyces colonosanans</name>
    <dbReference type="NCBI Taxonomy" id="1428652"/>
    <lineage>
        <taxon>Bacteria</taxon>
        <taxon>Bacillati</taxon>
        <taxon>Actinomycetota</taxon>
        <taxon>Actinomycetes</taxon>
        <taxon>Kitasatosporales</taxon>
        <taxon>Streptomycetaceae</taxon>
        <taxon>Streptomyces</taxon>
    </lineage>
</organism>
<accession>A0A1S2PF99</accession>